<organism evidence="1 2">
    <name type="scientific">Thiothrix lacustris</name>
    <dbReference type="NCBI Taxonomy" id="525917"/>
    <lineage>
        <taxon>Bacteria</taxon>
        <taxon>Pseudomonadati</taxon>
        <taxon>Pseudomonadota</taxon>
        <taxon>Gammaproteobacteria</taxon>
        <taxon>Thiotrichales</taxon>
        <taxon>Thiotrichaceae</taxon>
        <taxon>Thiothrix</taxon>
    </lineage>
</organism>
<proteinExistence type="predicted"/>
<name>A0ABY9MNQ3_9GAMM</name>
<sequence>MALLEPNPCMTCGACCASFRVSFYWGETDAAPGGLVPAHLTEAIAPHHVAMLGTNQAKPHCIALQGEVGQCVSCNIYSLRSSTCHEFTASWEDGKHNPTCDRARANYGLLPLDERVPSIGAADKFVASA</sequence>
<protein>
    <submittedName>
        <fullName evidence="1">YkgJ family cysteine cluster protein</fullName>
    </submittedName>
</protein>
<accession>A0ABY9MNQ3</accession>
<reference evidence="1 2" key="1">
    <citation type="submission" date="2023-08" db="EMBL/GenBank/DDBJ databases">
        <title>New molecular markers tilS and rpoB for phylogenetic and monitoring studies of the genus Thiothrix biodiversity.</title>
        <authorList>
            <person name="Ravin N.V."/>
            <person name="Smolyakov D."/>
            <person name="Markov N.D."/>
            <person name="Beletsky A.V."/>
            <person name="Mardanov A.V."/>
            <person name="Rudenko T.S."/>
            <person name="Grabovich M.Y."/>
        </authorList>
    </citation>
    <scope>NUCLEOTIDE SEQUENCE [LARGE SCALE GENOMIC DNA]</scope>
    <source>
        <strain evidence="1 2">MK1</strain>
    </source>
</reference>
<dbReference type="EMBL" id="CP133218">
    <property type="protein sequence ID" value="WML90295.1"/>
    <property type="molecule type" value="Genomic_DNA"/>
</dbReference>
<dbReference type="RefSeq" id="WP_051543332.1">
    <property type="nucleotide sequence ID" value="NZ_CP133218.1"/>
</dbReference>
<evidence type="ECO:0000313" key="2">
    <source>
        <dbReference type="Proteomes" id="UP001236657"/>
    </source>
</evidence>
<dbReference type="Pfam" id="PF03692">
    <property type="entry name" value="CxxCxxCC"/>
    <property type="match status" value="1"/>
</dbReference>
<evidence type="ECO:0000313" key="1">
    <source>
        <dbReference type="EMBL" id="WML90295.1"/>
    </source>
</evidence>
<dbReference type="InterPro" id="IPR005358">
    <property type="entry name" value="Puta_zinc/iron-chelating_dom"/>
</dbReference>
<dbReference type="Proteomes" id="UP001236657">
    <property type="component" value="Chromosome"/>
</dbReference>
<gene>
    <name evidence="1" type="ORF">RCF98_15160</name>
</gene>
<keyword evidence="2" id="KW-1185">Reference proteome</keyword>